<dbReference type="Proteomes" id="UP000499080">
    <property type="component" value="Unassembled WGS sequence"/>
</dbReference>
<name>A0A4Y2CL10_ARAVE</name>
<keyword evidence="2" id="KW-1185">Reference proteome</keyword>
<proteinExistence type="predicted"/>
<dbReference type="OrthoDB" id="6434843at2759"/>
<organism evidence="1 2">
    <name type="scientific">Araneus ventricosus</name>
    <name type="common">Orbweaver spider</name>
    <name type="synonym">Epeira ventricosa</name>
    <dbReference type="NCBI Taxonomy" id="182803"/>
    <lineage>
        <taxon>Eukaryota</taxon>
        <taxon>Metazoa</taxon>
        <taxon>Ecdysozoa</taxon>
        <taxon>Arthropoda</taxon>
        <taxon>Chelicerata</taxon>
        <taxon>Arachnida</taxon>
        <taxon>Araneae</taxon>
        <taxon>Araneomorphae</taxon>
        <taxon>Entelegynae</taxon>
        <taxon>Araneoidea</taxon>
        <taxon>Araneidae</taxon>
        <taxon>Araneus</taxon>
    </lineage>
</organism>
<protein>
    <submittedName>
        <fullName evidence="1">Uncharacterized protein</fullName>
    </submittedName>
</protein>
<evidence type="ECO:0000313" key="2">
    <source>
        <dbReference type="Proteomes" id="UP000499080"/>
    </source>
</evidence>
<comment type="caution">
    <text evidence="1">The sequence shown here is derived from an EMBL/GenBank/DDBJ whole genome shotgun (WGS) entry which is preliminary data.</text>
</comment>
<dbReference type="AlphaFoldDB" id="A0A4Y2CL10"/>
<evidence type="ECO:0000313" key="1">
    <source>
        <dbReference type="EMBL" id="GBM04849.1"/>
    </source>
</evidence>
<accession>A0A4Y2CL10</accession>
<gene>
    <name evidence="1" type="ORF">AVEN_252801_1</name>
</gene>
<sequence>MVSDSDCIRAGSSKVIATRRISLKRDGQIIPTRHVILTFDTILQKNYCLVISGCDIRPYIPNPARASNVSDLGNLKLHAVDHFHIPHCSERRCMKKQFESPEKCF</sequence>
<reference evidence="1 2" key="1">
    <citation type="journal article" date="2019" name="Sci. Rep.">
        <title>Orb-weaving spider Araneus ventricosus genome elucidates the spidroin gene catalogue.</title>
        <authorList>
            <person name="Kono N."/>
            <person name="Nakamura H."/>
            <person name="Ohtoshi R."/>
            <person name="Moran D.A.P."/>
            <person name="Shinohara A."/>
            <person name="Yoshida Y."/>
            <person name="Fujiwara M."/>
            <person name="Mori M."/>
            <person name="Tomita M."/>
            <person name="Arakawa K."/>
        </authorList>
    </citation>
    <scope>NUCLEOTIDE SEQUENCE [LARGE SCALE GENOMIC DNA]</scope>
</reference>
<dbReference type="EMBL" id="BGPR01000208">
    <property type="protein sequence ID" value="GBM04849.1"/>
    <property type="molecule type" value="Genomic_DNA"/>
</dbReference>